<gene>
    <name evidence="2" type="ORF">HPC62_07665</name>
</gene>
<dbReference type="AlphaFoldDB" id="A0A6M8B558"/>
<reference evidence="2 3" key="1">
    <citation type="submission" date="2020-05" db="EMBL/GenBank/DDBJ databases">
        <title>Complete genome sequence of of a novel Thermoleptolyngbya strain isolated from hot springs of Ganzi, Sichuan China.</title>
        <authorList>
            <person name="Tang J."/>
            <person name="Daroch M."/>
            <person name="Li L."/>
            <person name="Waleron K."/>
            <person name="Waleron M."/>
            <person name="Waleron M."/>
        </authorList>
    </citation>
    <scope>NUCLEOTIDE SEQUENCE [LARGE SCALE GENOMIC DNA]</scope>
    <source>
        <strain evidence="2 3">PKUAC-SCTA183</strain>
    </source>
</reference>
<evidence type="ECO:0000256" key="1">
    <source>
        <dbReference type="SAM" id="MobiDB-lite"/>
    </source>
</evidence>
<keyword evidence="3" id="KW-1185">Reference proteome</keyword>
<dbReference type="KEGG" id="theu:HPC62_07665"/>
<evidence type="ECO:0000313" key="3">
    <source>
        <dbReference type="Proteomes" id="UP000505210"/>
    </source>
</evidence>
<protein>
    <submittedName>
        <fullName evidence="2">Uncharacterized protein</fullName>
    </submittedName>
</protein>
<dbReference type="RefSeq" id="WP_172354546.1">
    <property type="nucleotide sequence ID" value="NZ_CP053661.1"/>
</dbReference>
<evidence type="ECO:0000313" key="2">
    <source>
        <dbReference type="EMBL" id="QKD82094.1"/>
    </source>
</evidence>
<organism evidence="2 3">
    <name type="scientific">Thermoleptolyngbya sichuanensis A183</name>
    <dbReference type="NCBI Taxonomy" id="2737172"/>
    <lineage>
        <taxon>Bacteria</taxon>
        <taxon>Bacillati</taxon>
        <taxon>Cyanobacteriota</taxon>
        <taxon>Cyanophyceae</taxon>
        <taxon>Oculatellales</taxon>
        <taxon>Oculatellaceae</taxon>
        <taxon>Thermoleptolyngbya</taxon>
        <taxon>Thermoleptolyngbya sichuanensis</taxon>
    </lineage>
</organism>
<dbReference type="Proteomes" id="UP000505210">
    <property type="component" value="Chromosome"/>
</dbReference>
<feature type="compositionally biased region" description="Basic and acidic residues" evidence="1">
    <location>
        <begin position="37"/>
        <end position="46"/>
    </location>
</feature>
<proteinExistence type="predicted"/>
<sequence length="71" mass="8014">MNSHQQELRYAASQAFIESLDQLSDRLSQPEPASAEAPHREVDKARSPRFTVQDLEDAVADIEQFTQERGA</sequence>
<feature type="region of interest" description="Disordered" evidence="1">
    <location>
        <begin position="23"/>
        <end position="53"/>
    </location>
</feature>
<accession>A0A6M8B558</accession>
<name>A0A6M8B558_9CYAN</name>
<dbReference type="EMBL" id="CP053661">
    <property type="protein sequence ID" value="QKD82094.1"/>
    <property type="molecule type" value="Genomic_DNA"/>
</dbReference>